<feature type="domain" description="SSD" evidence="9">
    <location>
        <begin position="194"/>
        <end position="326"/>
    </location>
</feature>
<evidence type="ECO:0000256" key="3">
    <source>
        <dbReference type="ARBA" id="ARBA00022475"/>
    </source>
</evidence>
<dbReference type="PANTHER" id="PTHR33406">
    <property type="entry name" value="MEMBRANE PROTEIN MJ1562-RELATED"/>
    <property type="match status" value="1"/>
</dbReference>
<feature type="compositionally biased region" description="Basic and acidic residues" evidence="7">
    <location>
        <begin position="729"/>
        <end position="747"/>
    </location>
</feature>
<accession>A0ABV3DCP0</accession>
<evidence type="ECO:0000313" key="10">
    <source>
        <dbReference type="EMBL" id="MEU8133515.1"/>
    </source>
</evidence>
<feature type="transmembrane region" description="Helical" evidence="8">
    <location>
        <begin position="177"/>
        <end position="195"/>
    </location>
</feature>
<feature type="transmembrane region" description="Helical" evidence="8">
    <location>
        <begin position="359"/>
        <end position="377"/>
    </location>
</feature>
<feature type="transmembrane region" description="Helical" evidence="8">
    <location>
        <begin position="582"/>
        <end position="606"/>
    </location>
</feature>
<dbReference type="RefSeq" id="WP_358351117.1">
    <property type="nucleotide sequence ID" value="NZ_JBEZFP010000015.1"/>
</dbReference>
<evidence type="ECO:0000256" key="4">
    <source>
        <dbReference type="ARBA" id="ARBA00022692"/>
    </source>
</evidence>
<reference evidence="10 11" key="1">
    <citation type="submission" date="2024-06" db="EMBL/GenBank/DDBJ databases">
        <title>The Natural Products Discovery Center: Release of the First 8490 Sequenced Strains for Exploring Actinobacteria Biosynthetic Diversity.</title>
        <authorList>
            <person name="Kalkreuter E."/>
            <person name="Kautsar S.A."/>
            <person name="Yang D."/>
            <person name="Bader C.D."/>
            <person name="Teijaro C.N."/>
            <person name="Fluegel L."/>
            <person name="Davis C.M."/>
            <person name="Simpson J.R."/>
            <person name="Lauterbach L."/>
            <person name="Steele A.D."/>
            <person name="Gui C."/>
            <person name="Meng S."/>
            <person name="Li G."/>
            <person name="Viehrig K."/>
            <person name="Ye F."/>
            <person name="Su P."/>
            <person name="Kiefer A.F."/>
            <person name="Nichols A."/>
            <person name="Cepeda A.J."/>
            <person name="Yan W."/>
            <person name="Fan B."/>
            <person name="Jiang Y."/>
            <person name="Adhikari A."/>
            <person name="Zheng C.-J."/>
            <person name="Schuster L."/>
            <person name="Cowan T.M."/>
            <person name="Smanski M.J."/>
            <person name="Chevrette M.G."/>
            <person name="De Carvalho L.P.S."/>
            <person name="Shen B."/>
        </authorList>
    </citation>
    <scope>NUCLEOTIDE SEQUENCE [LARGE SCALE GENOMIC DNA]</scope>
    <source>
        <strain evidence="10 11">NPDC048946</strain>
    </source>
</reference>
<comment type="similarity">
    <text evidence="2">Belongs to the resistance-nodulation-cell division (RND) (TC 2.A.6) family. MmpL subfamily.</text>
</comment>
<feature type="transmembrane region" description="Helical" evidence="8">
    <location>
        <begin position="627"/>
        <end position="647"/>
    </location>
</feature>
<evidence type="ECO:0000256" key="1">
    <source>
        <dbReference type="ARBA" id="ARBA00004651"/>
    </source>
</evidence>
<dbReference type="Pfam" id="PF03176">
    <property type="entry name" value="MMPL"/>
    <property type="match status" value="2"/>
</dbReference>
<evidence type="ECO:0000259" key="9">
    <source>
        <dbReference type="PROSITE" id="PS50156"/>
    </source>
</evidence>
<evidence type="ECO:0000313" key="11">
    <source>
        <dbReference type="Proteomes" id="UP001551482"/>
    </source>
</evidence>
<feature type="transmembrane region" description="Helical" evidence="8">
    <location>
        <begin position="303"/>
        <end position="328"/>
    </location>
</feature>
<gene>
    <name evidence="10" type="ORF">AB0C36_08420</name>
</gene>
<keyword evidence="11" id="KW-1185">Reference proteome</keyword>
<feature type="transmembrane region" description="Helical" evidence="8">
    <location>
        <begin position="659"/>
        <end position="683"/>
    </location>
</feature>
<dbReference type="InterPro" id="IPR000731">
    <property type="entry name" value="SSD"/>
</dbReference>
<comment type="caution">
    <text evidence="10">The sequence shown here is derived from an EMBL/GenBank/DDBJ whole genome shotgun (WGS) entry which is preliminary data.</text>
</comment>
<keyword evidence="3" id="KW-1003">Cell membrane</keyword>
<feature type="region of interest" description="Disordered" evidence="7">
    <location>
        <begin position="714"/>
        <end position="747"/>
    </location>
</feature>
<dbReference type="EMBL" id="JBEZFP010000015">
    <property type="protein sequence ID" value="MEU8133515.1"/>
    <property type="molecule type" value="Genomic_DNA"/>
</dbReference>
<evidence type="ECO:0000256" key="7">
    <source>
        <dbReference type="SAM" id="MobiDB-lite"/>
    </source>
</evidence>
<organism evidence="10 11">
    <name type="scientific">Streptodolium elevatio</name>
    <dbReference type="NCBI Taxonomy" id="3157996"/>
    <lineage>
        <taxon>Bacteria</taxon>
        <taxon>Bacillati</taxon>
        <taxon>Actinomycetota</taxon>
        <taxon>Actinomycetes</taxon>
        <taxon>Kitasatosporales</taxon>
        <taxon>Streptomycetaceae</taxon>
        <taxon>Streptodolium</taxon>
    </lineage>
</organism>
<dbReference type="SUPFAM" id="SSF82866">
    <property type="entry name" value="Multidrug efflux transporter AcrB transmembrane domain"/>
    <property type="match status" value="2"/>
</dbReference>
<dbReference type="PANTHER" id="PTHR33406:SF11">
    <property type="entry name" value="MEMBRANE PROTEIN SCO6666-RELATED"/>
    <property type="match status" value="1"/>
</dbReference>
<dbReference type="InterPro" id="IPR050545">
    <property type="entry name" value="Mycobact_MmpL"/>
</dbReference>
<keyword evidence="6 8" id="KW-0472">Membrane</keyword>
<evidence type="ECO:0000256" key="8">
    <source>
        <dbReference type="SAM" id="Phobius"/>
    </source>
</evidence>
<keyword evidence="4 8" id="KW-0812">Transmembrane</keyword>
<feature type="transmembrane region" description="Helical" evidence="8">
    <location>
        <begin position="270"/>
        <end position="297"/>
    </location>
</feature>
<evidence type="ECO:0000256" key="5">
    <source>
        <dbReference type="ARBA" id="ARBA00022989"/>
    </source>
</evidence>
<comment type="subcellular location">
    <subcellularLocation>
        <location evidence="1">Cell membrane</location>
        <topology evidence="1">Multi-pass membrane protein</topology>
    </subcellularLocation>
</comment>
<sequence>MATYLYRLGRYCHDRRRAVLAVWIAVLLAAVAAAGAFAGSTSDEFKVPGTEAQRTLNRVKEAFPAQDHGSAQVVFAADAAGGADTPEARAAVSAAVTRIAAAPGVAAVPDPYTTGAVSPDGRMAIALVEFDRSLADVTARQRDAVRDAAEPAGDAGLEVAYGGDVYTEMAVVDGGEAIGLAVAAVVLLVTLGTLVSAGLPLLTAFVGVGVAMAGILALSGTFEIITTAPVLALMVGLAVGIDYALFIVSRHRRHLAEGLPPGEAAARANATAGSAVVFAGLTVVVALAGLAVAGVPFLTVMGLAASGAVVVAVLVAITLLPALLGFAGHRLNRLPVRRTPAREGAVGERWARFVVRRPVAVLLIGLAALVTLALPAADLRLGLPGGGSQATGTDAREAYDLVAEGFGEGFNAPLVVAVDARGAADPGAAFGAVSDRLAELPGVATLFPPTVDAEGGTALVTVIPHTGPDDPATKDLVEAIREQRGDLQDTTGARIDVTGTTAANIDVSAKLGQALPPFLAVIVGIAFVLLALAFRSVLVPLKAVVGFLLSVMASLGAVVAVYQWGWLDAVIDVPKVGPVVSFVPILLIGVLFGLAMDYELFVVSGMKEQYAHGTSAREAVVGGVRNGGRVVTAAALIMVSVFGSFVFGHDPIVQPIGFALAVGVLVDAFVVRMALVPAAMALFGKAAWWFPRRLDKVVPHVDMEGERLMARLARDSAQPVPPVTNALDEEARSGESSDERQPTRTRA</sequence>
<dbReference type="Gene3D" id="1.20.1640.10">
    <property type="entry name" value="Multidrug efflux transporter AcrB transmembrane domain"/>
    <property type="match status" value="2"/>
</dbReference>
<dbReference type="PROSITE" id="PS50156">
    <property type="entry name" value="SSD"/>
    <property type="match status" value="1"/>
</dbReference>
<proteinExistence type="inferred from homology"/>
<evidence type="ECO:0000256" key="2">
    <source>
        <dbReference type="ARBA" id="ARBA00010157"/>
    </source>
</evidence>
<feature type="transmembrane region" description="Helical" evidence="8">
    <location>
        <begin position="541"/>
        <end position="562"/>
    </location>
</feature>
<feature type="transmembrane region" description="Helical" evidence="8">
    <location>
        <begin position="514"/>
        <end position="534"/>
    </location>
</feature>
<protein>
    <submittedName>
        <fullName evidence="10">MMPL family transporter</fullName>
    </submittedName>
</protein>
<name>A0ABV3DCP0_9ACTN</name>
<feature type="transmembrane region" description="Helical" evidence="8">
    <location>
        <begin position="202"/>
        <end position="222"/>
    </location>
</feature>
<feature type="transmembrane region" description="Helical" evidence="8">
    <location>
        <begin position="228"/>
        <end position="249"/>
    </location>
</feature>
<dbReference type="Proteomes" id="UP001551482">
    <property type="component" value="Unassembled WGS sequence"/>
</dbReference>
<evidence type="ECO:0000256" key="6">
    <source>
        <dbReference type="ARBA" id="ARBA00023136"/>
    </source>
</evidence>
<dbReference type="InterPro" id="IPR004869">
    <property type="entry name" value="MMPL_dom"/>
</dbReference>
<keyword evidence="5 8" id="KW-1133">Transmembrane helix</keyword>